<dbReference type="Proteomes" id="UP000198531">
    <property type="component" value="Unassembled WGS sequence"/>
</dbReference>
<keyword evidence="1" id="KW-0472">Membrane</keyword>
<feature type="transmembrane region" description="Helical" evidence="1">
    <location>
        <begin position="46"/>
        <end position="67"/>
    </location>
</feature>
<feature type="transmembrane region" description="Helical" evidence="1">
    <location>
        <begin position="116"/>
        <end position="143"/>
    </location>
</feature>
<protein>
    <submittedName>
        <fullName evidence="2">Uncharacterized protein</fullName>
    </submittedName>
</protein>
<dbReference type="RefSeq" id="WP_089807562.1">
    <property type="nucleotide sequence ID" value="NZ_FOYT01000002.1"/>
</dbReference>
<dbReference type="EMBL" id="FOYT01000002">
    <property type="protein sequence ID" value="SFR55335.1"/>
    <property type="molecule type" value="Genomic_DNA"/>
</dbReference>
<dbReference type="AlphaFoldDB" id="A0A1I6HLL2"/>
<evidence type="ECO:0000256" key="1">
    <source>
        <dbReference type="SAM" id="Phobius"/>
    </source>
</evidence>
<feature type="transmembrane region" description="Helical" evidence="1">
    <location>
        <begin position="7"/>
        <end position="34"/>
    </location>
</feature>
<sequence length="153" mass="14451">MSSRKTVAAVLAGAATTAVLGVLTVVLVPVLGFVTAEVVGTWVPRWAFAAPPMLSVVAGGSTAGFLARTDRRACALLGGLAGALGATGVGVGVGLVGLVVALGFTPAHAGDPTLSGGALAAATVGGGAGFAVGATVGALGGVVGHAGRRGRRR</sequence>
<proteinExistence type="predicted"/>
<gene>
    <name evidence="2" type="ORF">SAMN04487947_2208</name>
</gene>
<keyword evidence="3" id="KW-1185">Reference proteome</keyword>
<reference evidence="3" key="1">
    <citation type="submission" date="2016-10" db="EMBL/GenBank/DDBJ databases">
        <authorList>
            <person name="Varghese N."/>
            <person name="Submissions S."/>
        </authorList>
    </citation>
    <scope>NUCLEOTIDE SEQUENCE [LARGE SCALE GENOMIC DNA]</scope>
    <source>
        <strain evidence="3">CGMCC 1.7736</strain>
    </source>
</reference>
<evidence type="ECO:0000313" key="2">
    <source>
        <dbReference type="EMBL" id="SFR55335.1"/>
    </source>
</evidence>
<organism evidence="2 3">
    <name type="scientific">Halogeometricum rufum</name>
    <dbReference type="NCBI Taxonomy" id="553469"/>
    <lineage>
        <taxon>Archaea</taxon>
        <taxon>Methanobacteriati</taxon>
        <taxon>Methanobacteriota</taxon>
        <taxon>Stenosarchaea group</taxon>
        <taxon>Halobacteria</taxon>
        <taxon>Halobacteriales</taxon>
        <taxon>Haloferacaceae</taxon>
        <taxon>Halogeometricum</taxon>
    </lineage>
</organism>
<keyword evidence="1" id="KW-1133">Transmembrane helix</keyword>
<keyword evidence="1" id="KW-0812">Transmembrane</keyword>
<feature type="transmembrane region" description="Helical" evidence="1">
    <location>
        <begin position="74"/>
        <end position="104"/>
    </location>
</feature>
<evidence type="ECO:0000313" key="3">
    <source>
        <dbReference type="Proteomes" id="UP000198531"/>
    </source>
</evidence>
<accession>A0A1I6HLL2</accession>
<name>A0A1I6HLL2_9EURY</name>